<keyword evidence="2" id="KW-1185">Reference proteome</keyword>
<accession>A0A0B0PN16</accession>
<proteinExistence type="predicted"/>
<gene>
    <name evidence="1" type="ORF">F383_16396</name>
</gene>
<dbReference type="Proteomes" id="UP000032142">
    <property type="component" value="Unassembled WGS sequence"/>
</dbReference>
<evidence type="ECO:0000313" key="1">
    <source>
        <dbReference type="EMBL" id="KHG27843.1"/>
    </source>
</evidence>
<reference evidence="2" key="1">
    <citation type="submission" date="2014-09" db="EMBL/GenBank/DDBJ databases">
        <authorList>
            <person name="Mudge J."/>
            <person name="Ramaraj T."/>
            <person name="Lindquist I.E."/>
            <person name="Bharti A.K."/>
            <person name="Sundararajan A."/>
            <person name="Cameron C.T."/>
            <person name="Woodward J.E."/>
            <person name="May G.D."/>
            <person name="Brubaker C."/>
            <person name="Broadhvest J."/>
            <person name="Wilkins T.A."/>
        </authorList>
    </citation>
    <scope>NUCLEOTIDE SEQUENCE</scope>
    <source>
        <strain evidence="2">cv. AKA8401</strain>
    </source>
</reference>
<evidence type="ECO:0000313" key="2">
    <source>
        <dbReference type="Proteomes" id="UP000032142"/>
    </source>
</evidence>
<organism evidence="1 2">
    <name type="scientific">Gossypium arboreum</name>
    <name type="common">Tree cotton</name>
    <name type="synonym">Gossypium nanking</name>
    <dbReference type="NCBI Taxonomy" id="29729"/>
    <lineage>
        <taxon>Eukaryota</taxon>
        <taxon>Viridiplantae</taxon>
        <taxon>Streptophyta</taxon>
        <taxon>Embryophyta</taxon>
        <taxon>Tracheophyta</taxon>
        <taxon>Spermatophyta</taxon>
        <taxon>Magnoliopsida</taxon>
        <taxon>eudicotyledons</taxon>
        <taxon>Gunneridae</taxon>
        <taxon>Pentapetalae</taxon>
        <taxon>rosids</taxon>
        <taxon>malvids</taxon>
        <taxon>Malvales</taxon>
        <taxon>Malvaceae</taxon>
        <taxon>Malvoideae</taxon>
        <taxon>Gossypium</taxon>
    </lineage>
</organism>
<dbReference type="EMBL" id="KN442606">
    <property type="protein sequence ID" value="KHG27843.1"/>
    <property type="molecule type" value="Genomic_DNA"/>
</dbReference>
<protein>
    <submittedName>
        <fullName evidence="1">Uncharacterized protein</fullName>
    </submittedName>
</protein>
<name>A0A0B0PN16_GOSAR</name>
<sequence length="13" mass="1423">MRPINSVYVVACA</sequence>